<evidence type="ECO:0000259" key="2">
    <source>
        <dbReference type="Pfam" id="PF01882"/>
    </source>
</evidence>
<feature type="transmembrane region" description="Helical" evidence="1">
    <location>
        <begin position="21"/>
        <end position="39"/>
    </location>
</feature>
<protein>
    <submittedName>
        <fullName evidence="3">DUF58 domain-containing protein</fullName>
    </submittedName>
</protein>
<dbReference type="Proteomes" id="UP000317371">
    <property type="component" value="Unassembled WGS sequence"/>
</dbReference>
<organism evidence="3 4">
    <name type="scientific">Litorilinea aerophila</name>
    <dbReference type="NCBI Taxonomy" id="1204385"/>
    <lineage>
        <taxon>Bacteria</taxon>
        <taxon>Bacillati</taxon>
        <taxon>Chloroflexota</taxon>
        <taxon>Caldilineae</taxon>
        <taxon>Caldilineales</taxon>
        <taxon>Caldilineaceae</taxon>
        <taxon>Litorilinea</taxon>
    </lineage>
</organism>
<dbReference type="AlphaFoldDB" id="A0A540VJ14"/>
<evidence type="ECO:0000313" key="3">
    <source>
        <dbReference type="EMBL" id="TQE96764.1"/>
    </source>
</evidence>
<keyword evidence="1" id="KW-1133">Transmembrane helix</keyword>
<reference evidence="3 4" key="1">
    <citation type="submission" date="2019-06" db="EMBL/GenBank/DDBJ databases">
        <title>Genome sequence of Litorilinea aerophila BAA-2444.</title>
        <authorList>
            <person name="Maclea K.S."/>
            <person name="Maurais E.G."/>
            <person name="Iannazzi L.C."/>
        </authorList>
    </citation>
    <scope>NUCLEOTIDE SEQUENCE [LARGE SCALE GENOMIC DNA]</scope>
    <source>
        <strain evidence="3 4">ATCC BAA-2444</strain>
    </source>
</reference>
<keyword evidence="1" id="KW-0812">Transmembrane</keyword>
<keyword evidence="4" id="KW-1185">Reference proteome</keyword>
<evidence type="ECO:0000313" key="4">
    <source>
        <dbReference type="Proteomes" id="UP000317371"/>
    </source>
</evidence>
<dbReference type="RefSeq" id="WP_141609136.1">
    <property type="nucleotide sequence ID" value="NZ_VIGC02000006.1"/>
</dbReference>
<gene>
    <name evidence="3" type="ORF">FKZ61_05745</name>
</gene>
<dbReference type="PANTHER" id="PTHR34351:SF2">
    <property type="entry name" value="DUF58 DOMAIN-CONTAINING PROTEIN"/>
    <property type="match status" value="1"/>
</dbReference>
<proteinExistence type="predicted"/>
<comment type="caution">
    <text evidence="3">The sequence shown here is derived from an EMBL/GenBank/DDBJ whole genome shotgun (WGS) entry which is preliminary data.</text>
</comment>
<dbReference type="PANTHER" id="PTHR34351">
    <property type="entry name" value="SLR1927 PROTEIN-RELATED"/>
    <property type="match status" value="1"/>
</dbReference>
<evidence type="ECO:0000256" key="1">
    <source>
        <dbReference type="SAM" id="Phobius"/>
    </source>
</evidence>
<feature type="transmembrane region" description="Helical" evidence="1">
    <location>
        <begin position="45"/>
        <end position="69"/>
    </location>
</feature>
<dbReference type="InParanoid" id="A0A540VJ14"/>
<sequence>MSTWPFLPKGRRLDTGKDTQFSDAWIVLGLLLTLLGLALDHTFLTMAAVFLFVVVGSSWLWAAASLNGLHYRRRFSEERAFQGETVTLTLELHNRHWLPLPWIAVRDRFPPELPVAQVELDYNPTTHQADFNTFWSLGPYRQAVRQFTVQCSRRGFHRYGPAVATTGDGFGFFNRRGLVAGEQRLIVYPRLYPAQALRLPTKNPFGAVRTANPLFEDPLRTAGTREWQSGDSLRRVHWKATARLQQMQSRVYEPAEEPLVIFFLNVTTLPRHWHGYIPELQERTISVAASLAALADQERLATGLVANGALPGSDQPIRVPASRNPNQLTLLLEMLAAVTPFATQPIEQLLMEQARQLPWGAILAVVTAVVHDELLITLQELAAAGRRLVLFTLAAEPPRTLLPGVDIYHLPHLVEDWVAPVRVDLATESRP</sequence>
<dbReference type="EMBL" id="VIGC01000006">
    <property type="protein sequence ID" value="TQE96764.1"/>
    <property type="molecule type" value="Genomic_DNA"/>
</dbReference>
<accession>A0A540VJ14</accession>
<dbReference type="Pfam" id="PF01882">
    <property type="entry name" value="DUF58"/>
    <property type="match status" value="1"/>
</dbReference>
<dbReference type="FunCoup" id="A0A540VJ14">
    <property type="interactions" value="108"/>
</dbReference>
<feature type="domain" description="DUF58" evidence="2">
    <location>
        <begin position="224"/>
        <end position="407"/>
    </location>
</feature>
<dbReference type="OrthoDB" id="9789943at2"/>
<dbReference type="InterPro" id="IPR002881">
    <property type="entry name" value="DUF58"/>
</dbReference>
<name>A0A540VJ14_9CHLR</name>
<keyword evidence="1" id="KW-0472">Membrane</keyword>